<keyword evidence="3" id="KW-0238">DNA-binding</keyword>
<keyword evidence="9" id="KW-1185">Reference proteome</keyword>
<gene>
    <name evidence="8" type="ORF">V6N12_004212</name>
</gene>
<evidence type="ECO:0000313" key="9">
    <source>
        <dbReference type="Proteomes" id="UP001472677"/>
    </source>
</evidence>
<proteinExistence type="predicted"/>
<dbReference type="SUPFAM" id="SSF55455">
    <property type="entry name" value="SRF-like"/>
    <property type="match status" value="1"/>
</dbReference>
<dbReference type="InterPro" id="IPR002100">
    <property type="entry name" value="TF_MADSbox"/>
</dbReference>
<keyword evidence="6" id="KW-0472">Membrane</keyword>
<organism evidence="8 9">
    <name type="scientific">Hibiscus sabdariffa</name>
    <name type="common">roselle</name>
    <dbReference type="NCBI Taxonomy" id="183260"/>
    <lineage>
        <taxon>Eukaryota</taxon>
        <taxon>Viridiplantae</taxon>
        <taxon>Streptophyta</taxon>
        <taxon>Embryophyta</taxon>
        <taxon>Tracheophyta</taxon>
        <taxon>Spermatophyta</taxon>
        <taxon>Magnoliopsida</taxon>
        <taxon>eudicotyledons</taxon>
        <taxon>Gunneridae</taxon>
        <taxon>Pentapetalae</taxon>
        <taxon>rosids</taxon>
        <taxon>malvids</taxon>
        <taxon>Malvales</taxon>
        <taxon>Malvaceae</taxon>
        <taxon>Malvoideae</taxon>
        <taxon>Hibiscus</taxon>
    </lineage>
</organism>
<evidence type="ECO:0000256" key="3">
    <source>
        <dbReference type="ARBA" id="ARBA00023125"/>
    </source>
</evidence>
<sequence>MKVGRSRMVKEIENEGNGPIQFAFRTPIPLFMHMHAPMSESYTMHACPDVKEALPFIGGGLGFSFAIGLSVGLNPLVYLLKKEKLAYITNDAARKTTYKKRVKGLVKKVIELTTLCGIEEACAVFYSPTCES</sequence>
<comment type="subcellular location">
    <subcellularLocation>
        <location evidence="1">Nucleus</location>
    </subcellularLocation>
</comment>
<evidence type="ECO:0000256" key="4">
    <source>
        <dbReference type="ARBA" id="ARBA00023163"/>
    </source>
</evidence>
<comment type="caution">
    <text evidence="8">The sequence shown here is derived from an EMBL/GenBank/DDBJ whole genome shotgun (WGS) entry which is preliminary data.</text>
</comment>
<feature type="domain" description="MADS-box" evidence="7">
    <location>
        <begin position="82"/>
        <end position="125"/>
    </location>
</feature>
<keyword evidence="5" id="KW-0539">Nucleus</keyword>
<feature type="transmembrane region" description="Helical" evidence="6">
    <location>
        <begin position="53"/>
        <end position="80"/>
    </location>
</feature>
<evidence type="ECO:0000256" key="5">
    <source>
        <dbReference type="ARBA" id="ARBA00023242"/>
    </source>
</evidence>
<evidence type="ECO:0000256" key="6">
    <source>
        <dbReference type="SAM" id="Phobius"/>
    </source>
</evidence>
<dbReference type="InterPro" id="IPR036879">
    <property type="entry name" value="TF_MADSbox_sf"/>
</dbReference>
<keyword evidence="6" id="KW-0812">Transmembrane</keyword>
<dbReference type="Gene3D" id="3.40.1810.10">
    <property type="entry name" value="Transcription factor, MADS-box"/>
    <property type="match status" value="1"/>
</dbReference>
<keyword evidence="2" id="KW-0805">Transcription regulation</keyword>
<dbReference type="SMART" id="SM00432">
    <property type="entry name" value="MADS"/>
    <property type="match status" value="1"/>
</dbReference>
<dbReference type="PROSITE" id="PS50066">
    <property type="entry name" value="MADS_BOX_2"/>
    <property type="match status" value="1"/>
</dbReference>
<name>A0ABR2CKS9_9ROSI</name>
<dbReference type="Proteomes" id="UP001472677">
    <property type="component" value="Unassembled WGS sequence"/>
</dbReference>
<dbReference type="EMBL" id="JBBPBM010000049">
    <property type="protein sequence ID" value="KAK8520257.1"/>
    <property type="molecule type" value="Genomic_DNA"/>
</dbReference>
<protein>
    <recommendedName>
        <fullName evidence="7">MADS-box domain-containing protein</fullName>
    </recommendedName>
</protein>
<evidence type="ECO:0000313" key="8">
    <source>
        <dbReference type="EMBL" id="KAK8520257.1"/>
    </source>
</evidence>
<evidence type="ECO:0000256" key="2">
    <source>
        <dbReference type="ARBA" id="ARBA00023015"/>
    </source>
</evidence>
<evidence type="ECO:0000259" key="7">
    <source>
        <dbReference type="PROSITE" id="PS50066"/>
    </source>
</evidence>
<keyword evidence="4" id="KW-0804">Transcription</keyword>
<reference evidence="8 9" key="1">
    <citation type="journal article" date="2024" name="G3 (Bethesda)">
        <title>Genome assembly of Hibiscus sabdariffa L. provides insights into metabolisms of medicinal natural products.</title>
        <authorList>
            <person name="Kim T."/>
        </authorList>
    </citation>
    <scope>NUCLEOTIDE SEQUENCE [LARGE SCALE GENOMIC DNA]</scope>
    <source>
        <strain evidence="8">TK-2024</strain>
        <tissue evidence="8">Old leaves</tissue>
    </source>
</reference>
<keyword evidence="6" id="KW-1133">Transmembrane helix</keyword>
<accession>A0ABR2CKS9</accession>
<dbReference type="Pfam" id="PF00319">
    <property type="entry name" value="SRF-TF"/>
    <property type="match status" value="1"/>
</dbReference>
<evidence type="ECO:0000256" key="1">
    <source>
        <dbReference type="ARBA" id="ARBA00004123"/>
    </source>
</evidence>